<feature type="region of interest" description="Disordered" evidence="1">
    <location>
        <begin position="124"/>
        <end position="174"/>
    </location>
</feature>
<comment type="caution">
    <text evidence="3">The sequence shown here is derived from an EMBL/GenBank/DDBJ whole genome shotgun (WGS) entry which is preliminary data.</text>
</comment>
<name>A0ABR0B6P1_9CRUS</name>
<dbReference type="Proteomes" id="UP001234178">
    <property type="component" value="Unassembled WGS sequence"/>
</dbReference>
<evidence type="ECO:0000313" key="3">
    <source>
        <dbReference type="EMBL" id="KAK4037362.1"/>
    </source>
</evidence>
<feature type="region of interest" description="Disordered" evidence="1">
    <location>
        <begin position="283"/>
        <end position="305"/>
    </location>
</feature>
<reference evidence="3 4" key="1">
    <citation type="journal article" date="2023" name="Nucleic Acids Res.">
        <title>The hologenome of Daphnia magna reveals possible DNA methylation and microbiome-mediated evolution of the host genome.</title>
        <authorList>
            <person name="Chaturvedi A."/>
            <person name="Li X."/>
            <person name="Dhandapani V."/>
            <person name="Marshall H."/>
            <person name="Kissane S."/>
            <person name="Cuenca-Cambronero M."/>
            <person name="Asole G."/>
            <person name="Calvet F."/>
            <person name="Ruiz-Romero M."/>
            <person name="Marangio P."/>
            <person name="Guigo R."/>
            <person name="Rago D."/>
            <person name="Mirbahai L."/>
            <person name="Eastwood N."/>
            <person name="Colbourne J.K."/>
            <person name="Zhou J."/>
            <person name="Mallon E."/>
            <person name="Orsini L."/>
        </authorList>
    </citation>
    <scope>NUCLEOTIDE SEQUENCE [LARGE SCALE GENOMIC DNA]</scope>
    <source>
        <strain evidence="3">LRV0_1</strain>
    </source>
</reference>
<evidence type="ECO:0000256" key="1">
    <source>
        <dbReference type="SAM" id="MobiDB-lite"/>
    </source>
</evidence>
<dbReference type="InterPro" id="IPR016197">
    <property type="entry name" value="Chromo-like_dom_sf"/>
</dbReference>
<protein>
    <recommendedName>
        <fullName evidence="2">Chromo domain-containing protein</fullName>
    </recommendedName>
</protein>
<dbReference type="SUPFAM" id="SSF54160">
    <property type="entry name" value="Chromo domain-like"/>
    <property type="match status" value="1"/>
</dbReference>
<keyword evidence="4" id="KW-1185">Reference proteome</keyword>
<gene>
    <name evidence="3" type="ORF">OUZ56_029399</name>
</gene>
<dbReference type="SMART" id="SM00298">
    <property type="entry name" value="CHROMO"/>
    <property type="match status" value="1"/>
</dbReference>
<dbReference type="InterPro" id="IPR000953">
    <property type="entry name" value="Chromo/chromo_shadow_dom"/>
</dbReference>
<feature type="region of interest" description="Disordered" evidence="1">
    <location>
        <begin position="186"/>
        <end position="215"/>
    </location>
</feature>
<sequence length="344" mass="37947">MPRYIQNVEENTDSDEYADFEVDLVLGRRYPNGRQSVQYLLHYVGYEEPEWTDWANCGNCRSLILSYLRDRRRQETNVEAGPAGEANPAGHAEPAMEVEPVGDAELDGQALLYCEVLLADEADPPGKADMAGKAEPAGEAEAAGEAVLAETPQKVPPQSITPLPPPSIPVPSGGSSTMKIIWKKRKTTAARTLPRATQTTKRAKPYSRPAPEPQDAVPLLSQEEKKLLEELTNTRTTQATVIAAAQASAQEAERKAKNILEASLIRKEREKLRLREEALAAATKKAVVQTPAEPPQGTSKQRPTLLEKINQEIRAQTIPKPLRIFVSTIKPEKKRNDLRLRPNA</sequence>
<dbReference type="Gene3D" id="2.40.50.40">
    <property type="match status" value="1"/>
</dbReference>
<feature type="domain" description="Chromo" evidence="2">
    <location>
        <begin position="19"/>
        <end position="72"/>
    </location>
</feature>
<evidence type="ECO:0000313" key="4">
    <source>
        <dbReference type="Proteomes" id="UP001234178"/>
    </source>
</evidence>
<accession>A0ABR0B6P1</accession>
<dbReference type="EMBL" id="JAOYFB010000040">
    <property type="protein sequence ID" value="KAK4037362.1"/>
    <property type="molecule type" value="Genomic_DNA"/>
</dbReference>
<proteinExistence type="predicted"/>
<feature type="compositionally biased region" description="Low complexity" evidence="1">
    <location>
        <begin position="133"/>
        <end position="161"/>
    </location>
</feature>
<evidence type="ECO:0000259" key="2">
    <source>
        <dbReference type="SMART" id="SM00298"/>
    </source>
</evidence>
<organism evidence="3 4">
    <name type="scientific">Daphnia magna</name>
    <dbReference type="NCBI Taxonomy" id="35525"/>
    <lineage>
        <taxon>Eukaryota</taxon>
        <taxon>Metazoa</taxon>
        <taxon>Ecdysozoa</taxon>
        <taxon>Arthropoda</taxon>
        <taxon>Crustacea</taxon>
        <taxon>Branchiopoda</taxon>
        <taxon>Diplostraca</taxon>
        <taxon>Cladocera</taxon>
        <taxon>Anomopoda</taxon>
        <taxon>Daphniidae</taxon>
        <taxon>Daphnia</taxon>
    </lineage>
</organism>